<evidence type="ECO:0000256" key="5">
    <source>
        <dbReference type="SAM" id="MobiDB-lite"/>
    </source>
</evidence>
<feature type="domain" description="MYND-type" evidence="6">
    <location>
        <begin position="445"/>
        <end position="492"/>
    </location>
</feature>
<keyword evidence="3" id="KW-0862">Zinc</keyword>
<sequence>MYMLLSQTTQEIQISVIKNIQEMLDAWPTIWIWIRLLNGRAIHVRKKLTMLSEAQITTERGIYMVLVETLLVFLGHNSYGTQSASNKLTTIVKGTDGVLQMMATSWIEEARNEGGAMGYNSTKIFHGSLSNFRSEMELLVIAGCGGSAKETLALTPVLPSRALDVHKIIDDQNLNSQHYILNVVNHATRPVHRADPAYWSASLAFGGIWRGGRGVAEGFVRDGQSYKTAFRRIAHNFDRLRYQIHFQPRESTAMHFHLGQDVVFVADIFDRPSSALDEGLRAHPGWVKAFLDIISYFLSAPHHPAPHHPPGNANQPGIIITSMNAVYLYIDKIQAYRGPLELLESSFLDVISKASISAHKVLDVDQLNLFTGYCSDLIKIKIRHGLVYRSVLRRTERGLKDIAVSTWTKGNNLKAPMATMLLDLQSNSAPLVEAYNAFRKGPPPIFCCGNRACKSTDSGDGTLYRCCGCKLALYCGADCQKQDWRDMHKSLCNAMKQPGQSCITPDSAGHLTTLPVLRWGTQTHFVKLTDQSGVAATKFLPSGKPREAWCHSLRPRQSGALRLATTVAVLILLPPQVGKALGSMTALLTFPMEEYVKLEERDRQTSRRRRGAEIGVLDARDYAGYTTWVNVLGWEDNKERRIVEGLAANAKISLHHDNLSFNALTYAPSGGGDGGGSGGGGGDDSPKRRTDENSRELADI</sequence>
<dbReference type="GO" id="GO:0008270">
    <property type="term" value="F:zinc ion binding"/>
    <property type="evidence" value="ECO:0007669"/>
    <property type="project" value="UniProtKB-KW"/>
</dbReference>
<dbReference type="SUPFAM" id="SSF144232">
    <property type="entry name" value="HIT/MYND zinc finger-like"/>
    <property type="match status" value="1"/>
</dbReference>
<dbReference type="PROSITE" id="PS50865">
    <property type="entry name" value="ZF_MYND_2"/>
    <property type="match status" value="1"/>
</dbReference>
<reference evidence="7 8" key="1">
    <citation type="journal article" date="2016" name="Mol. Biol. Evol.">
        <title>Comparative Genomics of Early-Diverging Mushroom-Forming Fungi Provides Insights into the Origins of Lignocellulose Decay Capabilities.</title>
        <authorList>
            <person name="Nagy L.G."/>
            <person name="Riley R."/>
            <person name="Tritt A."/>
            <person name="Adam C."/>
            <person name="Daum C."/>
            <person name="Floudas D."/>
            <person name="Sun H."/>
            <person name="Yadav J.S."/>
            <person name="Pangilinan J."/>
            <person name="Larsson K.H."/>
            <person name="Matsuura K."/>
            <person name="Barry K."/>
            <person name="Labutti K."/>
            <person name="Kuo R."/>
            <person name="Ohm R.A."/>
            <person name="Bhattacharya S.S."/>
            <person name="Shirouzu T."/>
            <person name="Yoshinaga Y."/>
            <person name="Martin F.M."/>
            <person name="Grigoriev I.V."/>
            <person name="Hibbett D.S."/>
        </authorList>
    </citation>
    <scope>NUCLEOTIDE SEQUENCE [LARGE SCALE GENOMIC DNA]</scope>
    <source>
        <strain evidence="7 8">CBS 109695</strain>
    </source>
</reference>
<keyword evidence="2 4" id="KW-0863">Zinc-finger</keyword>
<name>A0A166TQA1_9AGAM</name>
<dbReference type="PROSITE" id="PS01360">
    <property type="entry name" value="ZF_MYND_1"/>
    <property type="match status" value="1"/>
</dbReference>
<dbReference type="Pfam" id="PF01753">
    <property type="entry name" value="zf-MYND"/>
    <property type="match status" value="1"/>
</dbReference>
<feature type="compositionally biased region" description="Gly residues" evidence="5">
    <location>
        <begin position="669"/>
        <end position="683"/>
    </location>
</feature>
<dbReference type="InterPro" id="IPR002893">
    <property type="entry name" value="Znf_MYND"/>
</dbReference>
<dbReference type="Proteomes" id="UP000076532">
    <property type="component" value="Unassembled WGS sequence"/>
</dbReference>
<evidence type="ECO:0000313" key="8">
    <source>
        <dbReference type="Proteomes" id="UP000076532"/>
    </source>
</evidence>
<dbReference type="OrthoDB" id="432970at2759"/>
<dbReference type="AlphaFoldDB" id="A0A166TQA1"/>
<accession>A0A166TQA1</accession>
<proteinExistence type="predicted"/>
<evidence type="ECO:0000256" key="3">
    <source>
        <dbReference type="ARBA" id="ARBA00022833"/>
    </source>
</evidence>
<evidence type="ECO:0000313" key="7">
    <source>
        <dbReference type="EMBL" id="KZP30859.1"/>
    </source>
</evidence>
<feature type="compositionally biased region" description="Basic and acidic residues" evidence="5">
    <location>
        <begin position="684"/>
        <end position="700"/>
    </location>
</feature>
<evidence type="ECO:0000256" key="2">
    <source>
        <dbReference type="ARBA" id="ARBA00022771"/>
    </source>
</evidence>
<feature type="region of interest" description="Disordered" evidence="5">
    <location>
        <begin position="666"/>
        <end position="700"/>
    </location>
</feature>
<evidence type="ECO:0000256" key="1">
    <source>
        <dbReference type="ARBA" id="ARBA00022723"/>
    </source>
</evidence>
<evidence type="ECO:0000256" key="4">
    <source>
        <dbReference type="PROSITE-ProRule" id="PRU00134"/>
    </source>
</evidence>
<protein>
    <recommendedName>
        <fullName evidence="6">MYND-type domain-containing protein</fullName>
    </recommendedName>
</protein>
<keyword evidence="8" id="KW-1185">Reference proteome</keyword>
<evidence type="ECO:0000259" key="6">
    <source>
        <dbReference type="PROSITE" id="PS50865"/>
    </source>
</evidence>
<keyword evidence="1" id="KW-0479">Metal-binding</keyword>
<organism evidence="7 8">
    <name type="scientific">Athelia psychrophila</name>
    <dbReference type="NCBI Taxonomy" id="1759441"/>
    <lineage>
        <taxon>Eukaryota</taxon>
        <taxon>Fungi</taxon>
        <taxon>Dikarya</taxon>
        <taxon>Basidiomycota</taxon>
        <taxon>Agaricomycotina</taxon>
        <taxon>Agaricomycetes</taxon>
        <taxon>Agaricomycetidae</taxon>
        <taxon>Atheliales</taxon>
        <taxon>Atheliaceae</taxon>
        <taxon>Athelia</taxon>
    </lineage>
</organism>
<gene>
    <name evidence="7" type="ORF">FIBSPDRAFT_883967</name>
</gene>
<dbReference type="EMBL" id="KV417492">
    <property type="protein sequence ID" value="KZP30859.1"/>
    <property type="molecule type" value="Genomic_DNA"/>
</dbReference>
<dbReference type="Gene3D" id="6.10.140.2220">
    <property type="match status" value="1"/>
</dbReference>